<dbReference type="InterPro" id="IPR022572">
    <property type="entry name" value="DNA_rep/recomb_RecO_N"/>
</dbReference>
<protein>
    <recommendedName>
        <fullName evidence="2 7">DNA repair protein RecO</fullName>
    </recommendedName>
    <alternativeName>
        <fullName evidence="6 7">Recombination protein O</fullName>
    </alternativeName>
</protein>
<dbReference type="Gene3D" id="1.20.1440.120">
    <property type="entry name" value="Recombination protein O, C-terminal domain"/>
    <property type="match status" value="1"/>
</dbReference>
<dbReference type="Pfam" id="PF02565">
    <property type="entry name" value="RecO_C"/>
    <property type="match status" value="1"/>
</dbReference>
<dbReference type="SUPFAM" id="SSF57863">
    <property type="entry name" value="ArfGap/RecO-like zinc finger"/>
    <property type="match status" value="1"/>
</dbReference>
<dbReference type="PANTHER" id="PTHR33991:SF1">
    <property type="entry name" value="DNA REPAIR PROTEIN RECO"/>
    <property type="match status" value="1"/>
</dbReference>
<dbReference type="SUPFAM" id="SSF50249">
    <property type="entry name" value="Nucleic acid-binding proteins"/>
    <property type="match status" value="1"/>
</dbReference>
<dbReference type="InterPro" id="IPR042242">
    <property type="entry name" value="RecO_C"/>
</dbReference>
<evidence type="ECO:0000259" key="8">
    <source>
        <dbReference type="Pfam" id="PF11967"/>
    </source>
</evidence>
<dbReference type="EMBL" id="FP929003">
    <property type="protein sequence ID" value="CBK42609.1"/>
    <property type="molecule type" value="Genomic_DNA"/>
</dbReference>
<dbReference type="HAMAP" id="MF_00201">
    <property type="entry name" value="RecO"/>
    <property type="match status" value="1"/>
</dbReference>
<evidence type="ECO:0000256" key="4">
    <source>
        <dbReference type="ARBA" id="ARBA00023172"/>
    </source>
</evidence>
<dbReference type="STRING" id="330214.NIDE2909"/>
<dbReference type="Proteomes" id="UP000001660">
    <property type="component" value="Chromosome"/>
</dbReference>
<dbReference type="InterPro" id="IPR012340">
    <property type="entry name" value="NA-bd_OB-fold"/>
</dbReference>
<keyword evidence="5 7" id="KW-0234">DNA repair</keyword>
<dbReference type="AlphaFoldDB" id="D8PH72"/>
<evidence type="ECO:0000313" key="9">
    <source>
        <dbReference type="EMBL" id="CBK42609.1"/>
    </source>
</evidence>
<dbReference type="GO" id="GO:0043590">
    <property type="term" value="C:bacterial nucleoid"/>
    <property type="evidence" value="ECO:0007669"/>
    <property type="project" value="TreeGrafter"/>
</dbReference>
<gene>
    <name evidence="7" type="primary">recO</name>
    <name evidence="9" type="ORF">NIDE2909</name>
</gene>
<sequence>MPLVKTAAIVLHSRKWGDADRIVTFYTMRLGKLRGVARGARRLKSRLGGMIEPFTLCQLDLFEKPGDSLYRISQVALDEPFAKFRDDLTLMTAAGRMVNLVSAVMAEGDPEPRVFEMLESGLRTLLESRDAAWTTLLFQIRLLGMTGFRPQTEQCATCGQVHRSPLPQFSPMAGGIVCERCASRQPFRCTALSRGSVAFLHQALHMQPALLNRLHAAGQVRTEVESAIESYVTVVAGRRLPPVDFLTSGSPV</sequence>
<accession>D8PH72</accession>
<keyword evidence="4 7" id="KW-0233">DNA recombination</keyword>
<keyword evidence="3 7" id="KW-0227">DNA damage</keyword>
<comment type="similarity">
    <text evidence="1 7">Belongs to the RecO family.</text>
</comment>
<proteinExistence type="inferred from homology"/>
<dbReference type="Gene3D" id="6.20.220.20">
    <property type="entry name" value="Recombination protein O, zinc-binding domain"/>
    <property type="match status" value="1"/>
</dbReference>
<dbReference type="eggNOG" id="COG1381">
    <property type="taxonomic scope" value="Bacteria"/>
</dbReference>
<comment type="function">
    <text evidence="7">Involved in DNA repair and RecF pathway recombination.</text>
</comment>
<dbReference type="NCBIfam" id="TIGR00613">
    <property type="entry name" value="reco"/>
    <property type="match status" value="1"/>
</dbReference>
<dbReference type="Pfam" id="PF11967">
    <property type="entry name" value="RecO_N"/>
    <property type="match status" value="1"/>
</dbReference>
<dbReference type="KEGG" id="nde:NIDE2909"/>
<evidence type="ECO:0000256" key="5">
    <source>
        <dbReference type="ARBA" id="ARBA00023204"/>
    </source>
</evidence>
<evidence type="ECO:0000256" key="7">
    <source>
        <dbReference type="HAMAP-Rule" id="MF_00201"/>
    </source>
</evidence>
<reference evidence="9 10" key="1">
    <citation type="journal article" date="2010" name="Proc. Natl. Acad. Sci. U.S.A.">
        <title>A Nitrospira metagenome illuminates the physiology and evolution of globally important nitrite-oxidizing bacteria.</title>
        <authorList>
            <person name="Lucker S."/>
            <person name="Wagner M."/>
            <person name="Maixner F."/>
            <person name="Pelletier E."/>
            <person name="Koch H."/>
            <person name="Vacherie B."/>
            <person name="Rattei T."/>
            <person name="Sinninghe Damste J."/>
            <person name="Spieck E."/>
            <person name="Le Paslier D."/>
            <person name="Daims H."/>
        </authorList>
    </citation>
    <scope>NUCLEOTIDE SEQUENCE [LARGE SCALE GENOMIC DNA]</scope>
</reference>
<organism evidence="9 10">
    <name type="scientific">Nitrospira defluvii</name>
    <dbReference type="NCBI Taxonomy" id="330214"/>
    <lineage>
        <taxon>Bacteria</taxon>
        <taxon>Pseudomonadati</taxon>
        <taxon>Nitrospirota</taxon>
        <taxon>Nitrospiria</taxon>
        <taxon>Nitrospirales</taxon>
        <taxon>Nitrospiraceae</taxon>
        <taxon>Nitrospira</taxon>
    </lineage>
</organism>
<name>D8PH72_9BACT</name>
<keyword evidence="10" id="KW-1185">Reference proteome</keyword>
<dbReference type="HOGENOM" id="CLU_066632_4_0_0"/>
<dbReference type="Gene3D" id="2.40.50.140">
    <property type="entry name" value="Nucleic acid-binding proteins"/>
    <property type="match status" value="1"/>
</dbReference>
<evidence type="ECO:0000313" key="10">
    <source>
        <dbReference type="Proteomes" id="UP000001660"/>
    </source>
</evidence>
<dbReference type="InterPro" id="IPR003717">
    <property type="entry name" value="RecO"/>
</dbReference>
<evidence type="ECO:0000256" key="6">
    <source>
        <dbReference type="ARBA" id="ARBA00033409"/>
    </source>
</evidence>
<evidence type="ECO:0000256" key="1">
    <source>
        <dbReference type="ARBA" id="ARBA00007452"/>
    </source>
</evidence>
<dbReference type="GO" id="GO:0006302">
    <property type="term" value="P:double-strand break repair"/>
    <property type="evidence" value="ECO:0007669"/>
    <property type="project" value="TreeGrafter"/>
</dbReference>
<evidence type="ECO:0000256" key="3">
    <source>
        <dbReference type="ARBA" id="ARBA00022763"/>
    </source>
</evidence>
<dbReference type="PANTHER" id="PTHR33991">
    <property type="entry name" value="DNA REPAIR PROTEIN RECO"/>
    <property type="match status" value="1"/>
</dbReference>
<feature type="domain" description="DNA replication/recombination mediator RecO N-terminal" evidence="8">
    <location>
        <begin position="1"/>
        <end position="79"/>
    </location>
</feature>
<dbReference type="GO" id="GO:0006310">
    <property type="term" value="P:DNA recombination"/>
    <property type="evidence" value="ECO:0007669"/>
    <property type="project" value="UniProtKB-UniRule"/>
</dbReference>
<evidence type="ECO:0000256" key="2">
    <source>
        <dbReference type="ARBA" id="ARBA00021310"/>
    </source>
</evidence>
<dbReference type="InterPro" id="IPR037278">
    <property type="entry name" value="ARFGAP/RecO"/>
</dbReference>